<comment type="caution">
    <text evidence="1">The sequence shown here is derived from an EMBL/GenBank/DDBJ whole genome shotgun (WGS) entry which is preliminary data.</text>
</comment>
<name>L9W134_9EURY</name>
<evidence type="ECO:0000313" key="1">
    <source>
        <dbReference type="EMBL" id="ELY42008.1"/>
    </source>
</evidence>
<reference evidence="1 2" key="1">
    <citation type="journal article" date="2014" name="PLoS Genet.">
        <title>Phylogenetically driven sequencing of extremely halophilic archaea reveals strategies for static and dynamic osmo-response.</title>
        <authorList>
            <person name="Becker E.A."/>
            <person name="Seitzer P.M."/>
            <person name="Tritt A."/>
            <person name="Larsen D."/>
            <person name="Krusor M."/>
            <person name="Yao A.I."/>
            <person name="Wu D."/>
            <person name="Madern D."/>
            <person name="Eisen J.A."/>
            <person name="Darling A.E."/>
            <person name="Facciotti M.T."/>
        </authorList>
    </citation>
    <scope>NUCLEOTIDE SEQUENCE [LARGE SCALE GENOMIC DNA]</scope>
    <source>
        <strain evidence="1 2">GA33</strain>
    </source>
</reference>
<dbReference type="AlphaFoldDB" id="L9W134"/>
<dbReference type="PATRIC" id="fig|1114856.3.peg.1699"/>
<keyword evidence="2" id="KW-1185">Reference proteome</keyword>
<accession>L9W134</accession>
<dbReference type="EMBL" id="AOHW01000024">
    <property type="protein sequence ID" value="ELY42008.1"/>
    <property type="molecule type" value="Genomic_DNA"/>
</dbReference>
<sequence length="40" mass="4357">MTTASRYPCKDNGTSSYSYRNDQLIDDAVVIVEDAITATA</sequence>
<gene>
    <name evidence="1" type="ORF">C496_08139</name>
</gene>
<dbReference type="Proteomes" id="UP000011599">
    <property type="component" value="Unassembled WGS sequence"/>
</dbReference>
<proteinExistence type="predicted"/>
<evidence type="ECO:0000313" key="2">
    <source>
        <dbReference type="Proteomes" id="UP000011599"/>
    </source>
</evidence>
<protein>
    <submittedName>
        <fullName evidence="1">Uncharacterized protein</fullName>
    </submittedName>
</protein>
<organism evidence="1 2">
    <name type="scientific">Natronorubrum tibetense GA33</name>
    <dbReference type="NCBI Taxonomy" id="1114856"/>
    <lineage>
        <taxon>Archaea</taxon>
        <taxon>Methanobacteriati</taxon>
        <taxon>Methanobacteriota</taxon>
        <taxon>Stenosarchaea group</taxon>
        <taxon>Halobacteria</taxon>
        <taxon>Halobacteriales</taxon>
        <taxon>Natrialbaceae</taxon>
        <taxon>Natronorubrum</taxon>
    </lineage>
</organism>